<keyword evidence="3" id="KW-0863">Zinc-finger</keyword>
<keyword evidence="8" id="KW-1185">Reference proteome</keyword>
<accession>A0A804L7B4</accession>
<evidence type="ECO:0000256" key="4">
    <source>
        <dbReference type="ARBA" id="ARBA00022833"/>
    </source>
</evidence>
<keyword evidence="1" id="KW-0479">Metal-binding</keyword>
<dbReference type="Gene3D" id="3.30.70.330">
    <property type="match status" value="1"/>
</dbReference>
<evidence type="ECO:0000256" key="5">
    <source>
        <dbReference type="SAM" id="Phobius"/>
    </source>
</evidence>
<dbReference type="GO" id="GO:0089701">
    <property type="term" value="C:U2AF complex"/>
    <property type="evidence" value="ECO:0007669"/>
    <property type="project" value="InterPro"/>
</dbReference>
<dbReference type="GO" id="GO:0000398">
    <property type="term" value="P:mRNA splicing, via spliceosome"/>
    <property type="evidence" value="ECO:0007669"/>
    <property type="project" value="InterPro"/>
</dbReference>
<evidence type="ECO:0000313" key="6">
    <source>
        <dbReference type="EMBL" id="CAG1864443.1"/>
    </source>
</evidence>
<organism evidence="7 8">
    <name type="scientific">Musa acuminata subsp. malaccensis</name>
    <name type="common">Wild banana</name>
    <name type="synonym">Musa malaccensis</name>
    <dbReference type="NCBI Taxonomy" id="214687"/>
    <lineage>
        <taxon>Eukaryota</taxon>
        <taxon>Viridiplantae</taxon>
        <taxon>Streptophyta</taxon>
        <taxon>Embryophyta</taxon>
        <taxon>Tracheophyta</taxon>
        <taxon>Spermatophyta</taxon>
        <taxon>Magnoliopsida</taxon>
        <taxon>Liliopsida</taxon>
        <taxon>Zingiberales</taxon>
        <taxon>Musaceae</taxon>
        <taxon>Musa</taxon>
    </lineage>
</organism>
<name>A0A804L7B4_MUSAM</name>
<dbReference type="GO" id="GO:0008270">
    <property type="term" value="F:zinc ion binding"/>
    <property type="evidence" value="ECO:0007669"/>
    <property type="project" value="UniProtKB-KW"/>
</dbReference>
<keyword evidence="5" id="KW-0472">Membrane</keyword>
<dbReference type="AlphaFoldDB" id="A0A804L7B4"/>
<dbReference type="GO" id="GO:0003723">
    <property type="term" value="F:RNA binding"/>
    <property type="evidence" value="ECO:0007669"/>
    <property type="project" value="InterPro"/>
</dbReference>
<dbReference type="Proteomes" id="UP000012960">
    <property type="component" value="Unplaced"/>
</dbReference>
<dbReference type="PRINTS" id="PR01848">
    <property type="entry name" value="U2AUXFACTOR"/>
</dbReference>
<evidence type="ECO:0000256" key="2">
    <source>
        <dbReference type="ARBA" id="ARBA00022737"/>
    </source>
</evidence>
<dbReference type="PANTHER" id="PTHR12620">
    <property type="entry name" value="U2 SNRNP AUXILIARY FACTOR, SMALL SUBUNIT"/>
    <property type="match status" value="1"/>
</dbReference>
<dbReference type="Gramene" id="Ma11_t13060.1">
    <property type="protein sequence ID" value="Ma11_p13060.1"/>
    <property type="gene ID" value="Ma11_g13060"/>
</dbReference>
<evidence type="ECO:0000256" key="1">
    <source>
        <dbReference type="ARBA" id="ARBA00022723"/>
    </source>
</evidence>
<proteinExistence type="predicted"/>
<feature type="transmembrane region" description="Helical" evidence="5">
    <location>
        <begin position="35"/>
        <end position="53"/>
    </location>
</feature>
<keyword evidence="5" id="KW-1133">Transmembrane helix</keyword>
<dbReference type="InterPro" id="IPR035979">
    <property type="entry name" value="RBD_domain_sf"/>
</dbReference>
<dbReference type="InterPro" id="IPR012677">
    <property type="entry name" value="Nucleotide-bd_a/b_plait_sf"/>
</dbReference>
<reference evidence="6" key="1">
    <citation type="submission" date="2021-03" db="EMBL/GenBank/DDBJ databases">
        <authorList>
            <consortium name="Genoscope - CEA"/>
            <person name="William W."/>
        </authorList>
    </citation>
    <scope>NUCLEOTIDE SEQUENCE</scope>
    <source>
        <strain evidence="6">Doubled-haploid Pahang</strain>
    </source>
</reference>
<keyword evidence="2" id="KW-0677">Repeat</keyword>
<keyword evidence="4" id="KW-0862">Zinc</keyword>
<dbReference type="EnsemblPlants" id="Ma11_t13060.1">
    <property type="protein sequence ID" value="Ma11_p13060.1"/>
    <property type="gene ID" value="Ma11_g13060"/>
</dbReference>
<evidence type="ECO:0000256" key="3">
    <source>
        <dbReference type="ARBA" id="ARBA00022771"/>
    </source>
</evidence>
<dbReference type="InterPro" id="IPR009145">
    <property type="entry name" value="U2AF_small"/>
</dbReference>
<evidence type="ECO:0000313" key="8">
    <source>
        <dbReference type="Proteomes" id="UP000012960"/>
    </source>
</evidence>
<sequence>MFVTIWLINLVGNVYVKFRDEDDAANILVNLKGRYYDGGLIFMCFISCLMHFVSSTCRQHKDNACNQGGFCNFIHFKQISWYLLYLSSTTFCSDNSLVSFLIIMVLFSGS</sequence>
<dbReference type="InParanoid" id="A0A804L7B4"/>
<evidence type="ECO:0000313" key="7">
    <source>
        <dbReference type="EnsemblPlants" id="Ma11_p13060.1"/>
    </source>
</evidence>
<protein>
    <submittedName>
        <fullName evidence="6">(wild Malaysian banana) hypothetical protein</fullName>
    </submittedName>
</protein>
<reference evidence="7" key="2">
    <citation type="submission" date="2021-05" db="UniProtKB">
        <authorList>
            <consortium name="EnsemblPlants"/>
        </authorList>
    </citation>
    <scope>IDENTIFICATION</scope>
    <source>
        <strain evidence="7">subsp. malaccensis</strain>
    </source>
</reference>
<feature type="transmembrane region" description="Helical" evidence="5">
    <location>
        <begin position="82"/>
        <end position="107"/>
    </location>
</feature>
<keyword evidence="5" id="KW-0812">Transmembrane</keyword>
<gene>
    <name evidence="6" type="ORF">GSMUA_11850.1</name>
</gene>
<dbReference type="SUPFAM" id="SSF54928">
    <property type="entry name" value="RNA-binding domain, RBD"/>
    <property type="match status" value="1"/>
</dbReference>
<dbReference type="EMBL" id="HG996475">
    <property type="protein sequence ID" value="CAG1864443.1"/>
    <property type="molecule type" value="Genomic_DNA"/>
</dbReference>